<dbReference type="AlphaFoldDB" id="A0A875S816"/>
<dbReference type="GO" id="GO:1990879">
    <property type="term" value="C:CST complex"/>
    <property type="evidence" value="ECO:0007669"/>
    <property type="project" value="InterPro"/>
</dbReference>
<dbReference type="RefSeq" id="XP_038779960.1">
    <property type="nucleotide sequence ID" value="XM_038924032.1"/>
</dbReference>
<gene>
    <name evidence="1" type="ORF">FOA43_003784</name>
</gene>
<dbReference type="Pfam" id="PF12658">
    <property type="entry name" value="Ten1"/>
    <property type="match status" value="1"/>
</dbReference>
<keyword evidence="2" id="KW-1185">Reference proteome</keyword>
<dbReference type="EMBL" id="CP064815">
    <property type="protein sequence ID" value="QPG76395.1"/>
    <property type="molecule type" value="Genomic_DNA"/>
</dbReference>
<dbReference type="GeneID" id="62197184"/>
<name>A0A875S816_EENNA</name>
<reference evidence="1" key="1">
    <citation type="submission" date="2020-10" db="EMBL/GenBank/DDBJ databases">
        <authorList>
            <person name="Roach M.J.R."/>
        </authorList>
    </citation>
    <scope>NUCLEOTIDE SEQUENCE</scope>
    <source>
        <strain evidence="1">CBS 1945</strain>
    </source>
</reference>
<dbReference type="Proteomes" id="UP000662931">
    <property type="component" value="Chromosome 4"/>
</dbReference>
<protein>
    <submittedName>
        <fullName evidence="1">Uncharacterized protein</fullName>
    </submittedName>
</protein>
<dbReference type="KEGG" id="bnn:FOA43_003784"/>
<dbReference type="GO" id="GO:0016233">
    <property type="term" value="P:telomere capping"/>
    <property type="evidence" value="ECO:0007669"/>
    <property type="project" value="InterPro"/>
</dbReference>
<dbReference type="InterPro" id="IPR012340">
    <property type="entry name" value="NA-bd_OB-fold"/>
</dbReference>
<organism evidence="1 2">
    <name type="scientific">Eeniella nana</name>
    <name type="common">Yeast</name>
    <name type="synonym">Brettanomyces nanus</name>
    <dbReference type="NCBI Taxonomy" id="13502"/>
    <lineage>
        <taxon>Eukaryota</taxon>
        <taxon>Fungi</taxon>
        <taxon>Dikarya</taxon>
        <taxon>Ascomycota</taxon>
        <taxon>Saccharomycotina</taxon>
        <taxon>Pichiomycetes</taxon>
        <taxon>Pichiales</taxon>
        <taxon>Pichiaceae</taxon>
        <taxon>Brettanomyces</taxon>
    </lineage>
</organism>
<dbReference type="GO" id="GO:0043047">
    <property type="term" value="F:single-stranded telomeric DNA binding"/>
    <property type="evidence" value="ECO:0007669"/>
    <property type="project" value="InterPro"/>
</dbReference>
<evidence type="ECO:0000313" key="2">
    <source>
        <dbReference type="Proteomes" id="UP000662931"/>
    </source>
</evidence>
<dbReference type="OrthoDB" id="10512833at2759"/>
<evidence type="ECO:0000313" key="1">
    <source>
        <dbReference type="EMBL" id="QPG76395.1"/>
    </source>
</evidence>
<dbReference type="InterPro" id="IPR024222">
    <property type="entry name" value="Ten1_fungal"/>
</dbReference>
<accession>A0A875S816</accession>
<dbReference type="Gene3D" id="2.40.50.140">
    <property type="entry name" value="Nucleic acid-binding proteins"/>
    <property type="match status" value="1"/>
</dbReference>
<sequence>MGKLVVNLSKLATILQQENAPKSLRVIAQVYKYDVSSGILTIVDIPTSHLANNRESKLPECLWKVDLQYVLPTIKLNQSALFHSGVIVNIDAIYKAGFKDTLIAFNLYELKEPELVLSNLQQLQQFESI</sequence>
<proteinExistence type="predicted"/>